<proteinExistence type="predicted"/>
<dbReference type="AlphaFoldDB" id="A0A3M7QPW4"/>
<evidence type="ECO:0000313" key="1">
    <source>
        <dbReference type="EMBL" id="RNA13114.1"/>
    </source>
</evidence>
<evidence type="ECO:0008006" key="3">
    <source>
        <dbReference type="Google" id="ProtNLM"/>
    </source>
</evidence>
<organism evidence="1 2">
    <name type="scientific">Brachionus plicatilis</name>
    <name type="common">Marine rotifer</name>
    <name type="synonym">Brachionus muelleri</name>
    <dbReference type="NCBI Taxonomy" id="10195"/>
    <lineage>
        <taxon>Eukaryota</taxon>
        <taxon>Metazoa</taxon>
        <taxon>Spiralia</taxon>
        <taxon>Gnathifera</taxon>
        <taxon>Rotifera</taxon>
        <taxon>Eurotatoria</taxon>
        <taxon>Monogononta</taxon>
        <taxon>Pseudotrocha</taxon>
        <taxon>Ploima</taxon>
        <taxon>Brachionidae</taxon>
        <taxon>Brachionus</taxon>
    </lineage>
</organism>
<gene>
    <name evidence="1" type="ORF">BpHYR1_006679</name>
</gene>
<name>A0A3M7QPW4_BRAPC</name>
<reference evidence="1 2" key="1">
    <citation type="journal article" date="2018" name="Sci. Rep.">
        <title>Genomic signatures of local adaptation to the degree of environmental predictability in rotifers.</title>
        <authorList>
            <person name="Franch-Gras L."/>
            <person name="Hahn C."/>
            <person name="Garcia-Roger E.M."/>
            <person name="Carmona M.J."/>
            <person name="Serra M."/>
            <person name="Gomez A."/>
        </authorList>
    </citation>
    <scope>NUCLEOTIDE SEQUENCE [LARGE SCALE GENOMIC DNA]</scope>
    <source>
        <strain evidence="1">HYR1</strain>
    </source>
</reference>
<dbReference type="EMBL" id="REGN01005506">
    <property type="protein sequence ID" value="RNA13114.1"/>
    <property type="molecule type" value="Genomic_DNA"/>
</dbReference>
<comment type="caution">
    <text evidence="1">The sequence shown here is derived from an EMBL/GenBank/DDBJ whole genome shotgun (WGS) entry which is preliminary data.</text>
</comment>
<keyword evidence="2" id="KW-1185">Reference proteome</keyword>
<dbReference type="Proteomes" id="UP000276133">
    <property type="component" value="Unassembled WGS sequence"/>
</dbReference>
<evidence type="ECO:0000313" key="2">
    <source>
        <dbReference type="Proteomes" id="UP000276133"/>
    </source>
</evidence>
<accession>A0A3M7QPW4</accession>
<sequence>MEHMKQHKLLTNSHHGFMPHKACVTNLVSPCFYSKKVEFSSLKNLIWENSSEAPEGRGLLEGVLHYSLAVGERLPTFGETYLGCLSVTSRIRAVTEVIRKPRHLPRPMTAPYFHT</sequence>
<protein>
    <recommendedName>
        <fullName evidence="3">RNA-directed DNA polymerase from mobile element jockey-like</fullName>
    </recommendedName>
</protein>